<sequence>MKRIFNALFILVILVIAALVIIPLVIDPNDYRNEIAKLAKEQTGRNVQLNGPLELSLFPWVGVTLNDVILENAPGFGEKPMVSLKRADVRVKLIPLLSKQVQVARVEVDGLRAYLAQSADGGNNWADLAKGGAADDNKSSASKSSNSSDAEANPLAALAGLSIGGIALNDAQVTFDDAVAGQRIEVTQLNLTTDSVTLGQPVEAELKARVVTMALANGVAATAQDDVTLDFRGAIQPDLNMRWVALNNANISANGSAQQMPFARFGVETALDGLRYEIVERRLAIEKRSATVTLAEPRTGELPQSVKLTADGPLEMVLDTAQYLPRGTLKNQKIHLSVNNGATPNPVQSAEISLSGDVSLDLPAGKITLPQADLSLSSQLREQPARAAAVTWRGGVAVDLNAMRLTGRAEPLKISATGAPDAPFGQLEATHAGPFEVDLNGPSFDLKGLDIAIGVSGGALPMARLDAKLQGDLSADLKAGKINAPKMALQASGNGGALPTEKVAIFLTAPFAFDLNRQRIDLPGVELKVIGAGSETAQTQLKSLNLTLNSPAVVTLGEKGALAQLTNAKLDVKADGGVNGPFQTLETAYQGRLEFDAARSLLTLHRPSLSGKMTGASAPGGRADWLFNAASLQYDPTAGNLRMTDFSLTALEKLLNVSGSVQASSLTTQPQLSGDIALANTHVRKLMTRLEQPIPLTADPKTLQSLTLKTRFNASAQAFALSGMDVTLDQTRIRGAMSAPRFDKPSAHYDLIVDSIDLDRYLPPQQKGKGDKKAATKPAAKPTEPAQKEEDPFLALRELDLDGKLQVGRMTVNKMDARDVMMHVVSKNGVLEVKPLSAKIYGGAINASASIDARTDTPLMRVENRMDNVDIGALLRGQAEVDRIDGRGDIHLKLTSQGKEEAQIKRHLNGEMTLTARDGRIKGLDVLRQIYQAIRIAMGKQAKPVGDDTAFEHFSTTAKIVNGVMTHDDLRMKAKELRATGSGQVDLAAETLDYRLTAQVLRTDDGLQMESGETEIAVPVRFHGPWSNPKTEVDAGALVQTVLKTRLGNKLREKLQDKLKPKQQEKLNAIQNALPPDVQDVLKNLPIPLFGN</sequence>
<reference evidence="4 5" key="1">
    <citation type="journal article" date="2016" name="BMC Genomics">
        <title>Combined genomic and structural analyses of a cultured magnetotactic bacterium reveals its niche adaptation to a dynamic environment.</title>
        <authorList>
            <person name="Araujo A.C."/>
            <person name="Morillo V."/>
            <person name="Cypriano J."/>
            <person name="Teixeira L.C."/>
            <person name="Leao P."/>
            <person name="Lyra S."/>
            <person name="Almeida L.G."/>
            <person name="Bazylinski D.A."/>
            <person name="Vasconcellos A.T."/>
            <person name="Abreu F."/>
            <person name="Lins U."/>
        </authorList>
    </citation>
    <scope>NUCLEOTIDE SEQUENCE [LARGE SCALE GENOMIC DNA]</scope>
    <source>
        <strain evidence="4 5">IT-1</strain>
    </source>
</reference>
<dbReference type="AlphaFoldDB" id="A0A1Y2K7L7"/>
<comment type="caution">
    <text evidence="4">The sequence shown here is derived from an EMBL/GenBank/DDBJ whole genome shotgun (WGS) entry which is preliminary data.</text>
</comment>
<evidence type="ECO:0000256" key="1">
    <source>
        <dbReference type="SAM" id="MobiDB-lite"/>
    </source>
</evidence>
<dbReference type="RefSeq" id="WP_085441310.1">
    <property type="nucleotide sequence ID" value="NZ_LVJN01000016.1"/>
</dbReference>
<dbReference type="InterPro" id="IPR007844">
    <property type="entry name" value="AsmA"/>
</dbReference>
<dbReference type="OrthoDB" id="5439561at2"/>
<keyword evidence="2" id="KW-0472">Membrane</keyword>
<dbReference type="InterPro" id="IPR052894">
    <property type="entry name" value="AsmA-related"/>
</dbReference>
<keyword evidence="2" id="KW-0812">Transmembrane</keyword>
<feature type="domain" description="AsmA" evidence="3">
    <location>
        <begin position="7"/>
        <end position="265"/>
    </location>
</feature>
<dbReference type="PANTHER" id="PTHR30441:SF4">
    <property type="entry name" value="PROTEIN ASMA"/>
    <property type="match status" value="1"/>
</dbReference>
<dbReference type="STRING" id="1434232.MAIT1_01147"/>
<proteinExistence type="predicted"/>
<gene>
    <name evidence="4" type="ORF">MAIT1_01147</name>
</gene>
<dbReference type="GO" id="GO:0005886">
    <property type="term" value="C:plasma membrane"/>
    <property type="evidence" value="ECO:0007669"/>
    <property type="project" value="TreeGrafter"/>
</dbReference>
<keyword evidence="2" id="KW-1133">Transmembrane helix</keyword>
<feature type="region of interest" description="Disordered" evidence="1">
    <location>
        <begin position="762"/>
        <end position="791"/>
    </location>
</feature>
<feature type="compositionally biased region" description="Low complexity" evidence="1">
    <location>
        <begin position="776"/>
        <end position="785"/>
    </location>
</feature>
<evidence type="ECO:0000259" key="3">
    <source>
        <dbReference type="Pfam" id="PF05170"/>
    </source>
</evidence>
<evidence type="ECO:0000313" key="5">
    <source>
        <dbReference type="Proteomes" id="UP000194003"/>
    </source>
</evidence>
<dbReference type="Pfam" id="PF05170">
    <property type="entry name" value="AsmA"/>
    <property type="match status" value="2"/>
</dbReference>
<accession>A0A1Y2K7L7</accession>
<organism evidence="4 5">
    <name type="scientific">Magnetofaba australis IT-1</name>
    <dbReference type="NCBI Taxonomy" id="1434232"/>
    <lineage>
        <taxon>Bacteria</taxon>
        <taxon>Pseudomonadati</taxon>
        <taxon>Pseudomonadota</taxon>
        <taxon>Magnetococcia</taxon>
        <taxon>Magnetococcales</taxon>
        <taxon>Magnetococcaceae</taxon>
        <taxon>Magnetofaba</taxon>
    </lineage>
</organism>
<feature type="compositionally biased region" description="Low complexity" evidence="1">
    <location>
        <begin position="139"/>
        <end position="149"/>
    </location>
</feature>
<evidence type="ECO:0000256" key="2">
    <source>
        <dbReference type="SAM" id="Phobius"/>
    </source>
</evidence>
<dbReference type="EMBL" id="LVJN01000016">
    <property type="protein sequence ID" value="OSM06175.1"/>
    <property type="molecule type" value="Genomic_DNA"/>
</dbReference>
<dbReference type="Proteomes" id="UP000194003">
    <property type="component" value="Unassembled WGS sequence"/>
</dbReference>
<dbReference type="PANTHER" id="PTHR30441">
    <property type="entry name" value="DUF748 DOMAIN-CONTAINING PROTEIN"/>
    <property type="match status" value="1"/>
</dbReference>
<evidence type="ECO:0000313" key="4">
    <source>
        <dbReference type="EMBL" id="OSM06175.1"/>
    </source>
</evidence>
<feature type="transmembrane region" description="Helical" evidence="2">
    <location>
        <begin position="7"/>
        <end position="26"/>
    </location>
</feature>
<protein>
    <recommendedName>
        <fullName evidence="3">AsmA domain-containing protein</fullName>
    </recommendedName>
</protein>
<keyword evidence="5" id="KW-1185">Reference proteome</keyword>
<name>A0A1Y2K7L7_9PROT</name>
<feature type="region of interest" description="Disordered" evidence="1">
    <location>
        <begin position="130"/>
        <end position="149"/>
    </location>
</feature>
<feature type="domain" description="AsmA" evidence="3">
    <location>
        <begin position="539"/>
        <end position="970"/>
    </location>
</feature>
<dbReference type="GO" id="GO:0090313">
    <property type="term" value="P:regulation of protein targeting to membrane"/>
    <property type="evidence" value="ECO:0007669"/>
    <property type="project" value="TreeGrafter"/>
</dbReference>